<dbReference type="HAMAP" id="MF_00061">
    <property type="entry name" value="IspE"/>
    <property type="match status" value="1"/>
</dbReference>
<dbReference type="EC" id="2.7.1.148" evidence="2 9"/>
<keyword evidence="5 9" id="KW-0547">Nucleotide-binding</keyword>
<reference evidence="12" key="2">
    <citation type="journal article" date="2022" name="Sci. Total Environ.">
        <title>Prevalence, transmission, and molecular epidemiology of tet(X)-positive bacteria among humans, animals, and environmental niches in China: An epidemiological, and genomic-based study.</title>
        <authorList>
            <person name="Dong N."/>
            <person name="Zeng Y."/>
            <person name="Cai C."/>
            <person name="Sun C."/>
            <person name="Lu J."/>
            <person name="Liu C."/>
            <person name="Zhou H."/>
            <person name="Sun Q."/>
            <person name="Shu L."/>
            <person name="Wang H."/>
            <person name="Wang Y."/>
            <person name="Wang S."/>
            <person name="Wu C."/>
            <person name="Chan E.W."/>
            <person name="Chen G."/>
            <person name="Shen Z."/>
            <person name="Chen S."/>
            <person name="Zhang R."/>
        </authorList>
    </citation>
    <scope>NUCLEOTIDE SEQUENCE</scope>
    <source>
        <strain evidence="12">R1692</strain>
    </source>
</reference>
<dbReference type="Pfam" id="PF00288">
    <property type="entry name" value="GHMP_kinases_N"/>
    <property type="match status" value="1"/>
</dbReference>
<proteinExistence type="inferred from homology"/>
<organism evidence="12 13">
    <name type="scientific">Sphingobacterium hotanense</name>
    <dbReference type="NCBI Taxonomy" id="649196"/>
    <lineage>
        <taxon>Bacteria</taxon>
        <taxon>Pseudomonadati</taxon>
        <taxon>Bacteroidota</taxon>
        <taxon>Sphingobacteriia</taxon>
        <taxon>Sphingobacteriales</taxon>
        <taxon>Sphingobacteriaceae</taxon>
        <taxon>Sphingobacterium</taxon>
    </lineage>
</organism>
<evidence type="ECO:0000256" key="2">
    <source>
        <dbReference type="ARBA" id="ARBA00012052"/>
    </source>
</evidence>
<dbReference type="PANTHER" id="PTHR43527">
    <property type="entry name" value="4-DIPHOSPHOCYTIDYL-2-C-METHYL-D-ERYTHRITOL KINASE, CHLOROPLASTIC"/>
    <property type="match status" value="1"/>
</dbReference>
<evidence type="ECO:0000256" key="8">
    <source>
        <dbReference type="ARBA" id="ARBA00032554"/>
    </source>
</evidence>
<comment type="caution">
    <text evidence="12">The sequence shown here is derived from an EMBL/GenBank/DDBJ whole genome shotgun (WGS) entry which is preliminary data.</text>
</comment>
<dbReference type="Gene3D" id="3.30.70.890">
    <property type="entry name" value="GHMP kinase, C-terminal domain"/>
    <property type="match status" value="1"/>
</dbReference>
<keyword evidence="13" id="KW-1185">Reference proteome</keyword>
<dbReference type="PANTHER" id="PTHR43527:SF2">
    <property type="entry name" value="4-DIPHOSPHOCYTIDYL-2-C-METHYL-D-ERYTHRITOL KINASE, CHLOROPLASTIC"/>
    <property type="match status" value="1"/>
</dbReference>
<dbReference type="InterPro" id="IPR004424">
    <property type="entry name" value="IspE"/>
</dbReference>
<protein>
    <recommendedName>
        <fullName evidence="3 9">4-diphosphocytidyl-2-C-methyl-D-erythritol kinase</fullName>
        <shortName evidence="9">CMK</shortName>
        <ecNumber evidence="2 9">2.7.1.148</ecNumber>
    </recommendedName>
    <alternativeName>
        <fullName evidence="8 9">4-(cytidine-5'-diphospho)-2-C-methyl-D-erythritol kinase</fullName>
    </alternativeName>
</protein>
<keyword evidence="7 9" id="KW-0067">ATP-binding</keyword>
<dbReference type="NCBIfam" id="TIGR00154">
    <property type="entry name" value="ispE"/>
    <property type="match status" value="1"/>
</dbReference>
<dbReference type="PIRSF" id="PIRSF010376">
    <property type="entry name" value="IspE"/>
    <property type="match status" value="1"/>
</dbReference>
<evidence type="ECO:0000256" key="6">
    <source>
        <dbReference type="ARBA" id="ARBA00022777"/>
    </source>
</evidence>
<feature type="domain" description="GHMP kinase C-terminal" evidence="11">
    <location>
        <begin position="206"/>
        <end position="255"/>
    </location>
</feature>
<feature type="binding site" evidence="9">
    <location>
        <begin position="89"/>
        <end position="99"/>
    </location>
    <ligand>
        <name>ATP</name>
        <dbReference type="ChEBI" id="CHEBI:30616"/>
    </ligand>
</feature>
<evidence type="ECO:0000259" key="11">
    <source>
        <dbReference type="Pfam" id="PF08544"/>
    </source>
</evidence>
<dbReference type="SUPFAM" id="SSF55060">
    <property type="entry name" value="GHMP Kinase, C-terminal domain"/>
    <property type="match status" value="1"/>
</dbReference>
<feature type="active site" evidence="9">
    <location>
        <position position="8"/>
    </location>
</feature>
<evidence type="ECO:0000313" key="13">
    <source>
        <dbReference type="Proteomes" id="UP001170954"/>
    </source>
</evidence>
<sequence length="268" mass="30065">MLKFANAKINIGLHITERRSDGYHNLETIFYPVKIYDAVETQLSDKLELEIHGANLKADDDNLCLKAYRLLAADYDLPPLKIHLLKRIPIGAGLGGGSSDASATLQLLNEQFELGISDRELEQYAAQLGADCPFFIQNKSTYAEDIGTKLSEIELDLSDYYIVILKPNIHISTAEAYKNVTPLTPQIDLRRAVQLPIQEWKLHIKNDFEAGLFELYPQIGEIKRRFYELGAVYSSMTGSGSAVFGIFEQETDVSEMTSLGKIFLPMDL</sequence>
<reference evidence="12" key="1">
    <citation type="submission" date="2020-06" db="EMBL/GenBank/DDBJ databases">
        <authorList>
            <person name="Dong N."/>
        </authorList>
    </citation>
    <scope>NUCLEOTIDE SEQUENCE</scope>
    <source>
        <strain evidence="12">R1692</strain>
    </source>
</reference>
<keyword evidence="6 9" id="KW-0418">Kinase</keyword>
<dbReference type="InterPro" id="IPR014721">
    <property type="entry name" value="Ribsml_uS5_D2-typ_fold_subgr"/>
</dbReference>
<comment type="function">
    <text evidence="9">Catalyzes the phosphorylation of the position 2 hydroxy group of 4-diphosphocytidyl-2C-methyl-D-erythritol.</text>
</comment>
<dbReference type="InterPro" id="IPR006204">
    <property type="entry name" value="GHMP_kinase_N_dom"/>
</dbReference>
<dbReference type="GO" id="GO:0050515">
    <property type="term" value="F:4-(cytidine 5'-diphospho)-2-C-methyl-D-erythritol kinase activity"/>
    <property type="evidence" value="ECO:0007669"/>
    <property type="project" value="UniProtKB-EC"/>
</dbReference>
<feature type="active site" evidence="9">
    <location>
        <position position="131"/>
    </location>
</feature>
<comment type="pathway">
    <text evidence="9">Isoprenoid biosynthesis; isopentenyl diphosphate biosynthesis via DXP pathway; isopentenyl diphosphate from 1-deoxy-D-xylulose 5-phosphate: step 3/6.</text>
</comment>
<evidence type="ECO:0000256" key="7">
    <source>
        <dbReference type="ARBA" id="ARBA00022840"/>
    </source>
</evidence>
<evidence type="ECO:0000313" key="12">
    <source>
        <dbReference type="EMBL" id="MDM1048006.1"/>
    </source>
</evidence>
<gene>
    <name evidence="9" type="primary">ispE</name>
    <name evidence="12" type="ORF">HX018_07135</name>
</gene>
<evidence type="ECO:0000256" key="5">
    <source>
        <dbReference type="ARBA" id="ARBA00022741"/>
    </source>
</evidence>
<keyword evidence="4 9" id="KW-0808">Transferase</keyword>
<evidence type="ECO:0000259" key="10">
    <source>
        <dbReference type="Pfam" id="PF00288"/>
    </source>
</evidence>
<dbReference type="InterPro" id="IPR020568">
    <property type="entry name" value="Ribosomal_Su5_D2-typ_SF"/>
</dbReference>
<dbReference type="InterPro" id="IPR013750">
    <property type="entry name" value="GHMP_kinase_C_dom"/>
</dbReference>
<comment type="similarity">
    <text evidence="1 9">Belongs to the GHMP kinase family. IspE subfamily.</text>
</comment>
<dbReference type="Pfam" id="PF08544">
    <property type="entry name" value="GHMP_kinases_C"/>
    <property type="match status" value="1"/>
</dbReference>
<keyword evidence="9" id="KW-0414">Isoprene biosynthesis</keyword>
<dbReference type="SUPFAM" id="SSF54211">
    <property type="entry name" value="Ribosomal protein S5 domain 2-like"/>
    <property type="match status" value="1"/>
</dbReference>
<evidence type="ECO:0000256" key="9">
    <source>
        <dbReference type="HAMAP-Rule" id="MF_00061"/>
    </source>
</evidence>
<dbReference type="RefSeq" id="WP_286650975.1">
    <property type="nucleotide sequence ID" value="NZ_JACAGK010000015.1"/>
</dbReference>
<dbReference type="EMBL" id="JACAGK010000015">
    <property type="protein sequence ID" value="MDM1048006.1"/>
    <property type="molecule type" value="Genomic_DNA"/>
</dbReference>
<dbReference type="InterPro" id="IPR036554">
    <property type="entry name" value="GHMP_kinase_C_sf"/>
</dbReference>
<name>A0ABT7NLH5_9SPHI</name>
<comment type="catalytic activity">
    <reaction evidence="9">
        <text>4-CDP-2-C-methyl-D-erythritol + ATP = 4-CDP-2-C-methyl-D-erythritol 2-phosphate + ADP + H(+)</text>
        <dbReference type="Rhea" id="RHEA:18437"/>
        <dbReference type="ChEBI" id="CHEBI:15378"/>
        <dbReference type="ChEBI" id="CHEBI:30616"/>
        <dbReference type="ChEBI" id="CHEBI:57823"/>
        <dbReference type="ChEBI" id="CHEBI:57919"/>
        <dbReference type="ChEBI" id="CHEBI:456216"/>
        <dbReference type="EC" id="2.7.1.148"/>
    </reaction>
</comment>
<dbReference type="Gene3D" id="3.30.230.10">
    <property type="match status" value="1"/>
</dbReference>
<accession>A0ABT7NLH5</accession>
<dbReference type="Proteomes" id="UP001170954">
    <property type="component" value="Unassembled WGS sequence"/>
</dbReference>
<evidence type="ECO:0000256" key="4">
    <source>
        <dbReference type="ARBA" id="ARBA00022679"/>
    </source>
</evidence>
<evidence type="ECO:0000256" key="3">
    <source>
        <dbReference type="ARBA" id="ARBA00017473"/>
    </source>
</evidence>
<feature type="domain" description="GHMP kinase N-terminal" evidence="10">
    <location>
        <begin position="62"/>
        <end position="136"/>
    </location>
</feature>
<evidence type="ECO:0000256" key="1">
    <source>
        <dbReference type="ARBA" id="ARBA00009684"/>
    </source>
</evidence>